<dbReference type="Proteomes" id="UP001164803">
    <property type="component" value="Chromosome"/>
</dbReference>
<dbReference type="RefSeq" id="WP_268046668.1">
    <property type="nucleotide sequence ID" value="NZ_CP104064.1"/>
</dbReference>
<dbReference type="EMBL" id="CP104064">
    <property type="protein sequence ID" value="WAH39026.1"/>
    <property type="molecule type" value="Genomic_DNA"/>
</dbReference>
<sequence>MNNVDIPFGTGRLVSGEKRNEVFDLQPNDHLYIATFGLSLPETINSNIN</sequence>
<gene>
    <name evidence="1" type="ORF">NZD86_11350</name>
</gene>
<keyword evidence="2" id="KW-1185">Reference proteome</keyword>
<evidence type="ECO:0000313" key="1">
    <source>
        <dbReference type="EMBL" id="WAH39026.1"/>
    </source>
</evidence>
<organism evidence="1 2">
    <name type="scientific">Alicyclobacillus dauci</name>
    <dbReference type="NCBI Taxonomy" id="1475485"/>
    <lineage>
        <taxon>Bacteria</taxon>
        <taxon>Bacillati</taxon>
        <taxon>Bacillota</taxon>
        <taxon>Bacilli</taxon>
        <taxon>Bacillales</taxon>
        <taxon>Alicyclobacillaceae</taxon>
        <taxon>Alicyclobacillus</taxon>
    </lineage>
</organism>
<evidence type="ECO:0000313" key="2">
    <source>
        <dbReference type="Proteomes" id="UP001164803"/>
    </source>
</evidence>
<proteinExistence type="predicted"/>
<name>A0ABY6ZA39_9BACL</name>
<accession>A0ABY6ZA39</accession>
<reference evidence="1" key="1">
    <citation type="submission" date="2022-08" db="EMBL/GenBank/DDBJ databases">
        <title>Alicyclobacillus dauci DSM2870, complete genome.</title>
        <authorList>
            <person name="Wang Q."/>
            <person name="Cai R."/>
            <person name="Wang Z."/>
        </authorList>
    </citation>
    <scope>NUCLEOTIDE SEQUENCE</scope>
    <source>
        <strain evidence="1">DSM 28700</strain>
    </source>
</reference>
<protein>
    <submittedName>
        <fullName evidence="1">Uncharacterized protein</fullName>
    </submittedName>
</protein>